<accession>A0A2X3GR22</accession>
<gene>
    <name evidence="2" type="ORF">NCTC13940_02070</name>
</gene>
<dbReference type="AlphaFoldDB" id="A0A2X3GR22"/>
<dbReference type="PROSITE" id="PS51257">
    <property type="entry name" value="PROKAR_LIPOPROTEIN"/>
    <property type="match status" value="1"/>
</dbReference>
<dbReference type="EMBL" id="UAWT01000026">
    <property type="protein sequence ID" value="SQC70612.1"/>
    <property type="molecule type" value="Genomic_DNA"/>
</dbReference>
<keyword evidence="1" id="KW-1133">Transmembrane helix</keyword>
<proteinExistence type="predicted"/>
<evidence type="ECO:0000313" key="3">
    <source>
        <dbReference type="Proteomes" id="UP000250257"/>
    </source>
</evidence>
<evidence type="ECO:0000313" key="2">
    <source>
        <dbReference type="EMBL" id="SQC70612.1"/>
    </source>
</evidence>
<keyword evidence="1" id="KW-0812">Transmembrane</keyword>
<name>A0A2X3GR22_9LIST</name>
<protein>
    <submittedName>
        <fullName evidence="2">Uncharacterized protein</fullName>
    </submittedName>
</protein>
<organism evidence="2 3">
    <name type="scientific">Listeria fleischmannii subsp. fleischmannii</name>
    <dbReference type="NCBI Taxonomy" id="1671902"/>
    <lineage>
        <taxon>Bacteria</taxon>
        <taxon>Bacillati</taxon>
        <taxon>Bacillota</taxon>
        <taxon>Bacilli</taxon>
        <taxon>Bacillales</taxon>
        <taxon>Listeriaceae</taxon>
        <taxon>Listeria</taxon>
    </lineage>
</organism>
<sequence length="55" mass="5807">MNGKKIAISIISLSILLGGCSFMGQSDEKEKKADDGTTPVAEYKGQGFILLMATV</sequence>
<reference evidence="2 3" key="1">
    <citation type="submission" date="2018-06" db="EMBL/GenBank/DDBJ databases">
        <authorList>
            <consortium name="Pathogen Informatics"/>
            <person name="Doyle S."/>
        </authorList>
    </citation>
    <scope>NUCLEOTIDE SEQUENCE [LARGE SCALE GENOMIC DNA]</scope>
    <source>
        <strain evidence="2 3">NCTC13940</strain>
    </source>
</reference>
<keyword evidence="1" id="KW-0472">Membrane</keyword>
<dbReference type="Proteomes" id="UP000250257">
    <property type="component" value="Unassembled WGS sequence"/>
</dbReference>
<feature type="transmembrane region" description="Helical" evidence="1">
    <location>
        <begin position="6"/>
        <end position="24"/>
    </location>
</feature>
<evidence type="ECO:0000256" key="1">
    <source>
        <dbReference type="SAM" id="Phobius"/>
    </source>
</evidence>